<gene>
    <name evidence="2" type="ORF">G5714_021904</name>
</gene>
<comment type="caution">
    <text evidence="2">The sequence shown here is derived from an EMBL/GenBank/DDBJ whole genome shotgun (WGS) entry which is preliminary data.</text>
</comment>
<dbReference type="EMBL" id="JAAMOB010000022">
    <property type="protein sequence ID" value="KAF4097896.1"/>
    <property type="molecule type" value="Genomic_DNA"/>
</dbReference>
<feature type="region of interest" description="Disordered" evidence="1">
    <location>
        <begin position="24"/>
        <end position="49"/>
    </location>
</feature>
<keyword evidence="3" id="KW-1185">Reference proteome</keyword>
<evidence type="ECO:0000256" key="1">
    <source>
        <dbReference type="SAM" id="MobiDB-lite"/>
    </source>
</evidence>
<accession>A0A7J6BSF2</accession>
<evidence type="ECO:0000313" key="3">
    <source>
        <dbReference type="Proteomes" id="UP000579812"/>
    </source>
</evidence>
<organism evidence="2 3">
    <name type="scientific">Onychostoma macrolepis</name>
    <dbReference type="NCBI Taxonomy" id="369639"/>
    <lineage>
        <taxon>Eukaryota</taxon>
        <taxon>Metazoa</taxon>
        <taxon>Chordata</taxon>
        <taxon>Craniata</taxon>
        <taxon>Vertebrata</taxon>
        <taxon>Euteleostomi</taxon>
        <taxon>Actinopterygii</taxon>
        <taxon>Neopterygii</taxon>
        <taxon>Teleostei</taxon>
        <taxon>Ostariophysi</taxon>
        <taxon>Cypriniformes</taxon>
        <taxon>Cyprinidae</taxon>
        <taxon>Acrossocheilinae</taxon>
        <taxon>Onychostoma</taxon>
    </lineage>
</organism>
<sequence length="86" mass="9495">MRLQRGGGKTAFKKLYRDGSEIMDMEESTPTKEHRYDGREEGGAPCPSCVSTNSFDRHIDFKNEAVNPEAIKTTNSVDQAVTPGAM</sequence>
<feature type="compositionally biased region" description="Basic and acidic residues" evidence="1">
    <location>
        <begin position="29"/>
        <end position="42"/>
    </location>
</feature>
<dbReference type="Proteomes" id="UP000579812">
    <property type="component" value="Unassembled WGS sequence"/>
</dbReference>
<reference evidence="2 3" key="1">
    <citation type="submission" date="2020-04" db="EMBL/GenBank/DDBJ databases">
        <title>Chromosome-level genome assembly of a cyprinid fish Onychostoma macrolepis by integration of Nanopore Sequencing, Bionano and Hi-C technology.</title>
        <authorList>
            <person name="Wang D."/>
        </authorList>
    </citation>
    <scope>NUCLEOTIDE SEQUENCE [LARGE SCALE GENOMIC DNA]</scope>
    <source>
        <strain evidence="2">SWU-2019</strain>
        <tissue evidence="2">Muscle</tissue>
    </source>
</reference>
<protein>
    <submittedName>
        <fullName evidence="2">Uncharacterized protein</fullName>
    </submittedName>
</protein>
<name>A0A7J6BSF2_9TELE</name>
<evidence type="ECO:0000313" key="2">
    <source>
        <dbReference type="EMBL" id="KAF4097896.1"/>
    </source>
</evidence>
<dbReference type="AlphaFoldDB" id="A0A7J6BSF2"/>
<proteinExistence type="predicted"/>